<proteinExistence type="predicted"/>
<protein>
    <submittedName>
        <fullName evidence="2">Uncharacterized protein</fullName>
    </submittedName>
</protein>
<keyword evidence="3" id="KW-1185">Reference proteome</keyword>
<evidence type="ECO:0000313" key="3">
    <source>
        <dbReference type="Proteomes" id="UP000187203"/>
    </source>
</evidence>
<gene>
    <name evidence="2" type="ORF">COLO4_24705</name>
</gene>
<name>A0A1R3I7Q5_9ROSI</name>
<comment type="caution">
    <text evidence="2">The sequence shown here is derived from an EMBL/GenBank/DDBJ whole genome shotgun (WGS) entry which is preliminary data.</text>
</comment>
<dbReference type="Proteomes" id="UP000187203">
    <property type="component" value="Unassembled WGS sequence"/>
</dbReference>
<evidence type="ECO:0000313" key="2">
    <source>
        <dbReference type="EMBL" id="OMO78594.1"/>
    </source>
</evidence>
<dbReference type="AlphaFoldDB" id="A0A1R3I7Q5"/>
<organism evidence="2 3">
    <name type="scientific">Corchorus olitorius</name>
    <dbReference type="NCBI Taxonomy" id="93759"/>
    <lineage>
        <taxon>Eukaryota</taxon>
        <taxon>Viridiplantae</taxon>
        <taxon>Streptophyta</taxon>
        <taxon>Embryophyta</taxon>
        <taxon>Tracheophyta</taxon>
        <taxon>Spermatophyta</taxon>
        <taxon>Magnoliopsida</taxon>
        <taxon>eudicotyledons</taxon>
        <taxon>Gunneridae</taxon>
        <taxon>Pentapetalae</taxon>
        <taxon>rosids</taxon>
        <taxon>malvids</taxon>
        <taxon>Malvales</taxon>
        <taxon>Malvaceae</taxon>
        <taxon>Grewioideae</taxon>
        <taxon>Apeibeae</taxon>
        <taxon>Corchorus</taxon>
    </lineage>
</organism>
<reference evidence="3" key="1">
    <citation type="submission" date="2013-09" db="EMBL/GenBank/DDBJ databases">
        <title>Corchorus olitorius genome sequencing.</title>
        <authorList>
            <person name="Alam M."/>
            <person name="Haque M.S."/>
            <person name="Islam M.S."/>
            <person name="Emdad E.M."/>
            <person name="Islam M.M."/>
            <person name="Ahmed B."/>
            <person name="Halim A."/>
            <person name="Hossen Q.M.M."/>
            <person name="Hossain M.Z."/>
            <person name="Ahmed R."/>
            <person name="Khan M.M."/>
            <person name="Islam R."/>
            <person name="Rashid M.M."/>
            <person name="Khan S.A."/>
            <person name="Rahman M.S."/>
            <person name="Alam M."/>
            <person name="Yahiya A.S."/>
            <person name="Khan M.S."/>
            <person name="Azam M.S."/>
            <person name="Haque T."/>
            <person name="Lashkar M.Z.H."/>
            <person name="Akhand A.I."/>
            <person name="Morshed G."/>
            <person name="Roy S."/>
            <person name="Uddin K.S."/>
            <person name="Rabeya T."/>
            <person name="Hossain A.S."/>
            <person name="Chowdhury A."/>
            <person name="Snigdha A.R."/>
            <person name="Mortoza M.S."/>
            <person name="Matin S.A."/>
            <person name="Hoque S.M.E."/>
            <person name="Islam M.K."/>
            <person name="Roy D.K."/>
            <person name="Haider R."/>
            <person name="Moosa M.M."/>
            <person name="Elias S.M."/>
            <person name="Hasan A.M."/>
            <person name="Jahan S."/>
            <person name="Shafiuddin M."/>
            <person name="Mahmood N."/>
            <person name="Shommy N.S."/>
        </authorList>
    </citation>
    <scope>NUCLEOTIDE SEQUENCE [LARGE SCALE GENOMIC DNA]</scope>
    <source>
        <strain evidence="3">cv. O-4</strain>
    </source>
</reference>
<accession>A0A1R3I7Q5</accession>
<feature type="compositionally biased region" description="Basic and acidic residues" evidence="1">
    <location>
        <begin position="1"/>
        <end position="14"/>
    </location>
</feature>
<sequence>MGPFDDSHSRETRISPRSKSKQIPFGKNEKNSMGPGVLEEQMSK</sequence>
<evidence type="ECO:0000256" key="1">
    <source>
        <dbReference type="SAM" id="MobiDB-lite"/>
    </source>
</evidence>
<dbReference type="EMBL" id="AWUE01018730">
    <property type="protein sequence ID" value="OMO78594.1"/>
    <property type="molecule type" value="Genomic_DNA"/>
</dbReference>
<feature type="region of interest" description="Disordered" evidence="1">
    <location>
        <begin position="1"/>
        <end position="44"/>
    </location>
</feature>